<evidence type="ECO:0000256" key="1">
    <source>
        <dbReference type="PIRSR" id="PIRSR600246-1"/>
    </source>
</evidence>
<proteinExistence type="predicted"/>
<dbReference type="Gene3D" id="3.60.20.30">
    <property type="entry name" value="(Glycosyl)asparaginase"/>
    <property type="match status" value="1"/>
</dbReference>
<dbReference type="GO" id="GO:0051604">
    <property type="term" value="P:protein maturation"/>
    <property type="evidence" value="ECO:0007669"/>
    <property type="project" value="TreeGrafter"/>
</dbReference>
<organism evidence="3 4">
    <name type="scientific">Fistulina hepatica ATCC 64428</name>
    <dbReference type="NCBI Taxonomy" id="1128425"/>
    <lineage>
        <taxon>Eukaryota</taxon>
        <taxon>Fungi</taxon>
        <taxon>Dikarya</taxon>
        <taxon>Basidiomycota</taxon>
        <taxon>Agaricomycotina</taxon>
        <taxon>Agaricomycetes</taxon>
        <taxon>Agaricomycetidae</taxon>
        <taxon>Agaricales</taxon>
        <taxon>Fistulinaceae</taxon>
        <taxon>Fistulina</taxon>
    </lineage>
</organism>
<protein>
    <submittedName>
        <fullName evidence="3">N-terminal nucleophile aminohydrolase</fullName>
    </submittedName>
</protein>
<dbReference type="Pfam" id="PF01112">
    <property type="entry name" value="Asparaginase_2"/>
    <property type="match status" value="1"/>
</dbReference>
<evidence type="ECO:0000313" key="3">
    <source>
        <dbReference type="EMBL" id="KIY44473.1"/>
    </source>
</evidence>
<accession>A0A0D7A0Z9</accession>
<feature type="active site" description="Nucleophile" evidence="1">
    <location>
        <position position="177"/>
    </location>
</feature>
<dbReference type="GO" id="GO:0004298">
    <property type="term" value="F:threonine-type endopeptidase activity"/>
    <property type="evidence" value="ECO:0007669"/>
    <property type="project" value="InterPro"/>
</dbReference>
<dbReference type="EMBL" id="KN882092">
    <property type="protein sequence ID" value="KIY44473.1"/>
    <property type="molecule type" value="Genomic_DNA"/>
</dbReference>
<dbReference type="AlphaFoldDB" id="A0A0D7A0Z9"/>
<dbReference type="InterPro" id="IPR000246">
    <property type="entry name" value="Peptidase_T2"/>
</dbReference>
<dbReference type="OrthoDB" id="77601at2759"/>
<dbReference type="CDD" id="cd04514">
    <property type="entry name" value="Taspase1_like"/>
    <property type="match status" value="1"/>
</dbReference>
<dbReference type="InterPro" id="IPR037464">
    <property type="entry name" value="Taspase1"/>
</dbReference>
<feature type="site" description="Cleavage; by autolysis" evidence="2">
    <location>
        <begin position="176"/>
        <end position="177"/>
    </location>
</feature>
<sequence length="398" mass="42218">HTLMFCVVHGGAGYHGREDEKVVMQALRTACACAHTCSTSLDAVESAIVVMEDDPCLNAGYGANLTIDGNVECDAAIAGSFNAFGSVGAVAGLRNPVRAARAVLNQSLRPGVLGRVPPLTLVSTGAKVFAESHGVETVANDALVAPRALKEWKLWSQRLAEAQKGNDLSASRLLQDTVGAAAWHPSSGPAAGVSSGGLLLKLSGRVGEAAIYGAGCWAESYSGGAVACSVSAGTGEYIVRAVLARTLCESIVAAYDDRDVDIHALLQTAIIGNFWSTGTEPVGESFDHLSNTVVPLKPCLERIPHLARLWCAFTTPSMAVGYVSPSKSPKVRYSTHHIRHLCTSITTRIFHLVHQHLHCYFPHIFHVIKVARRPFTHLHADPMLGFPPASHGIPPFPT</sequence>
<gene>
    <name evidence="3" type="ORF">FISHEDRAFT_51705</name>
</gene>
<dbReference type="PANTHER" id="PTHR10188:SF8">
    <property type="entry name" value="THREONINE ASPARTASE 1"/>
    <property type="match status" value="1"/>
</dbReference>
<name>A0A0D7A0Z9_9AGAR</name>
<dbReference type="InterPro" id="IPR029055">
    <property type="entry name" value="Ntn_hydrolases_N"/>
</dbReference>
<dbReference type="PANTHER" id="PTHR10188">
    <property type="entry name" value="L-ASPARAGINASE"/>
    <property type="match status" value="1"/>
</dbReference>
<feature type="non-terminal residue" evidence="3">
    <location>
        <position position="1"/>
    </location>
</feature>
<evidence type="ECO:0000313" key="4">
    <source>
        <dbReference type="Proteomes" id="UP000054144"/>
    </source>
</evidence>
<evidence type="ECO:0000256" key="2">
    <source>
        <dbReference type="PIRSR" id="PIRSR600246-3"/>
    </source>
</evidence>
<keyword evidence="3" id="KW-0378">Hydrolase</keyword>
<dbReference type="SUPFAM" id="SSF56235">
    <property type="entry name" value="N-terminal nucleophile aminohydrolases (Ntn hydrolases)"/>
    <property type="match status" value="1"/>
</dbReference>
<dbReference type="GO" id="GO:0005737">
    <property type="term" value="C:cytoplasm"/>
    <property type="evidence" value="ECO:0007669"/>
    <property type="project" value="TreeGrafter"/>
</dbReference>
<reference evidence="3 4" key="1">
    <citation type="journal article" date="2015" name="Fungal Genet. Biol.">
        <title>Evolution of novel wood decay mechanisms in Agaricales revealed by the genome sequences of Fistulina hepatica and Cylindrobasidium torrendii.</title>
        <authorList>
            <person name="Floudas D."/>
            <person name="Held B.W."/>
            <person name="Riley R."/>
            <person name="Nagy L.G."/>
            <person name="Koehler G."/>
            <person name="Ransdell A.S."/>
            <person name="Younus H."/>
            <person name="Chow J."/>
            <person name="Chiniquy J."/>
            <person name="Lipzen A."/>
            <person name="Tritt A."/>
            <person name="Sun H."/>
            <person name="Haridas S."/>
            <person name="LaButti K."/>
            <person name="Ohm R.A."/>
            <person name="Kues U."/>
            <person name="Blanchette R.A."/>
            <person name="Grigoriev I.V."/>
            <person name="Minto R.E."/>
            <person name="Hibbett D.S."/>
        </authorList>
    </citation>
    <scope>NUCLEOTIDE SEQUENCE [LARGE SCALE GENOMIC DNA]</scope>
    <source>
        <strain evidence="3 4">ATCC 64428</strain>
    </source>
</reference>
<keyword evidence="4" id="KW-1185">Reference proteome</keyword>
<dbReference type="Proteomes" id="UP000054144">
    <property type="component" value="Unassembled WGS sequence"/>
</dbReference>